<evidence type="ECO:0000313" key="3">
    <source>
        <dbReference type="EMBL" id="KAL3681759.1"/>
    </source>
</evidence>
<dbReference type="Pfam" id="PF01764">
    <property type="entry name" value="Lipase_3"/>
    <property type="match status" value="1"/>
</dbReference>
<evidence type="ECO:0000259" key="2">
    <source>
        <dbReference type="Pfam" id="PF01764"/>
    </source>
</evidence>
<evidence type="ECO:0000256" key="1">
    <source>
        <dbReference type="SAM" id="MobiDB-lite"/>
    </source>
</evidence>
<dbReference type="CDD" id="cd00519">
    <property type="entry name" value="Lipase_3"/>
    <property type="match status" value="1"/>
</dbReference>
<sequence>MATMENHAASGEKNKVEAGDNKYFVAPSVADTPDENEKERPTAPAKQTANYEITDPLTKAGHTGLLHYGYDLIRGKDLRSEGLEQSDKTHDKQPAHTWKAQLSLLCLKLLWFINTPMAMMGNLVEDTVNLFLANGGILKTLFRLFFYRSRLVILERDHEDYVSFGGFLDQRFALYITSKPQKEDGEATATIFPGTEYGSKFTADVLVMASKLAYENAKYVEKVVTKVWKMHFVAFYDCWNEFQKQNNTQVFIFTDRPENARAVVVAFRGTEPFHALDWSTDFDFSWFDIEGLGQVHVGFMEALGLGDRNRMETFKDMYHNAQTQQTNAHEGSHMSGIAHDQENKKLAYDHITATVKEIMKKNPEAKLFVTGHSLGGALANLYTAFLFFNNEDLITNRFGALYTFGQPRVGSEQYSKFLISKIGKSRYWRVVYGNDLVPRIPFDDLHFEFKHCGYCYYFDERFEEQTLKEAPNHNYFSWRISTIIGQRIGALYDLILSCFSGWIYGPEFREDWQSICVRFGGLFMPGMSAHLMNNYVSAIRLGPTLLEARIHDKGANGLINFFLSYLGRRTYPAVTAYHH</sequence>
<feature type="region of interest" description="Disordered" evidence="1">
    <location>
        <begin position="1"/>
        <end position="52"/>
    </location>
</feature>
<dbReference type="Gene3D" id="3.40.50.1820">
    <property type="entry name" value="alpha/beta hydrolase"/>
    <property type="match status" value="1"/>
</dbReference>
<feature type="domain" description="Fungal lipase-type" evidence="2">
    <location>
        <begin position="264"/>
        <end position="443"/>
    </location>
</feature>
<dbReference type="InterPro" id="IPR044819">
    <property type="entry name" value="OBL-like"/>
</dbReference>
<dbReference type="EMBL" id="JBJQOH010000007">
    <property type="protein sequence ID" value="KAL3681759.1"/>
    <property type="molecule type" value="Genomic_DNA"/>
</dbReference>
<dbReference type="PANTHER" id="PTHR46086">
    <property type="entry name" value="ALPHA/BETA-HYDROLASES SUPERFAMILY PROTEIN"/>
    <property type="match status" value="1"/>
</dbReference>
<protein>
    <recommendedName>
        <fullName evidence="2">Fungal lipase-type domain-containing protein</fullName>
    </recommendedName>
</protein>
<dbReference type="InterPro" id="IPR002921">
    <property type="entry name" value="Fungal_lipase-type"/>
</dbReference>
<organism evidence="3 4">
    <name type="scientific">Riccia sorocarpa</name>
    <dbReference type="NCBI Taxonomy" id="122646"/>
    <lineage>
        <taxon>Eukaryota</taxon>
        <taxon>Viridiplantae</taxon>
        <taxon>Streptophyta</taxon>
        <taxon>Embryophyta</taxon>
        <taxon>Marchantiophyta</taxon>
        <taxon>Marchantiopsida</taxon>
        <taxon>Marchantiidae</taxon>
        <taxon>Marchantiales</taxon>
        <taxon>Ricciaceae</taxon>
        <taxon>Riccia</taxon>
    </lineage>
</organism>
<dbReference type="Proteomes" id="UP001633002">
    <property type="component" value="Unassembled WGS sequence"/>
</dbReference>
<dbReference type="PANTHER" id="PTHR46086:SF3">
    <property type="entry name" value="TRIACYLGLYCEROL LIPASE OBL1"/>
    <property type="match status" value="1"/>
</dbReference>
<dbReference type="SUPFAM" id="SSF53474">
    <property type="entry name" value="alpha/beta-Hydrolases"/>
    <property type="match status" value="1"/>
</dbReference>
<dbReference type="AlphaFoldDB" id="A0ABD3GVA1"/>
<gene>
    <name evidence="3" type="ORF">R1sor_024715</name>
</gene>
<comment type="caution">
    <text evidence="3">The sequence shown here is derived from an EMBL/GenBank/DDBJ whole genome shotgun (WGS) entry which is preliminary data.</text>
</comment>
<accession>A0ABD3GVA1</accession>
<dbReference type="InterPro" id="IPR029058">
    <property type="entry name" value="AB_hydrolase_fold"/>
</dbReference>
<feature type="compositionally biased region" description="Basic and acidic residues" evidence="1">
    <location>
        <begin position="10"/>
        <end position="20"/>
    </location>
</feature>
<name>A0ABD3GVA1_9MARC</name>
<reference evidence="3 4" key="1">
    <citation type="submission" date="2024-09" db="EMBL/GenBank/DDBJ databases">
        <title>Chromosome-scale assembly of Riccia sorocarpa.</title>
        <authorList>
            <person name="Paukszto L."/>
        </authorList>
    </citation>
    <scope>NUCLEOTIDE SEQUENCE [LARGE SCALE GENOMIC DNA]</scope>
    <source>
        <strain evidence="3">LP-2024</strain>
        <tissue evidence="3">Aerial parts of the thallus</tissue>
    </source>
</reference>
<evidence type="ECO:0000313" key="4">
    <source>
        <dbReference type="Proteomes" id="UP001633002"/>
    </source>
</evidence>
<proteinExistence type="predicted"/>
<keyword evidence="4" id="KW-1185">Reference proteome</keyword>